<evidence type="ECO:0000259" key="1">
    <source>
        <dbReference type="PROSITE" id="PS51085"/>
    </source>
</evidence>
<dbReference type="Gene3D" id="3.10.20.880">
    <property type="match status" value="1"/>
</dbReference>
<dbReference type="Pfam" id="PF17651">
    <property type="entry name" value="Raco_middle"/>
    <property type="match status" value="1"/>
</dbReference>
<dbReference type="InterPro" id="IPR012675">
    <property type="entry name" value="Beta-grasp_dom_sf"/>
</dbReference>
<dbReference type="SUPFAM" id="SSF54292">
    <property type="entry name" value="2Fe-2S ferredoxin-like"/>
    <property type="match status" value="1"/>
</dbReference>
<sequence>MSKKVSEKRYKVTFLPENKSIYIFKGETIFDASMNAGIFLNSECGGVGTCGRCKVLLKSGQVEKVQSELLSSEDKERGYVLACQTYPKSDLVIEVPVIEIEEAVIQEGLLAEDILKLEITEKVLAGIKRLDIRDVKILPRVVKKLITVEAPLIGRSSSDKYRLEIALKQQLGLEDCFIPLEILKKISDVLRKGNWMITVTVDEISKDLIDIEPGNTTEESYGLAIDVGTTTVVVYLVNLNNGKILTSASEYNKQIRAGEDVISRIVYSLKGAGLEVLQGLIVETINELIVEVCKRTSVNPEKIHSIVCAGNTIMTHFLHGVSPKYLREEPYVPVANIFSPVSSKEIFLEHTPKAVVRSAPSVASYVGGDISAGLLISKVAEQEKLTLFLDMGTNGELVIGNSQWMVSTSCSAGPAFEGGGVKDGMRAIKGAIEAVKINPKTLKSSIKVIGGLKPKGICGSAMIDLLGQLYITGIINRKGKFNTDLNSPYVVIDKANPYYIIAKAEETATKKDIVISEVDLDNLIRAKGAVYAGITTLLEEVGLTKDNLEQIFIAGGFGHFINVRNAIIIGMLPDLPEEIFTFLGNTSVAGAHLALINRDKWKEMEKISRNITYIELFNNNKFYERYVASLFLPYTHIEEFPSVKKMLIERGLFIQE</sequence>
<dbReference type="EMBL" id="BART01000232">
    <property type="protein sequence ID" value="GAG68268.1"/>
    <property type="molecule type" value="Genomic_DNA"/>
</dbReference>
<dbReference type="SUPFAM" id="SSF53067">
    <property type="entry name" value="Actin-like ATPase domain"/>
    <property type="match status" value="1"/>
</dbReference>
<dbReference type="AlphaFoldDB" id="X1A649"/>
<dbReference type="InterPro" id="IPR041414">
    <property type="entry name" value="Raco-like_middle"/>
</dbReference>
<dbReference type="Gene3D" id="3.10.20.30">
    <property type="match status" value="1"/>
</dbReference>
<dbReference type="Pfam" id="PF00111">
    <property type="entry name" value="Fer2"/>
    <property type="match status" value="1"/>
</dbReference>
<gene>
    <name evidence="2" type="ORF">S01H4_01307</name>
</gene>
<dbReference type="Pfam" id="PF14574">
    <property type="entry name" value="RACo_C_ter"/>
    <property type="match status" value="1"/>
</dbReference>
<dbReference type="InterPro" id="IPR027980">
    <property type="entry name" value="RACo_C"/>
</dbReference>
<accession>X1A649</accession>
<dbReference type="InterPro" id="IPR052911">
    <property type="entry name" value="Corrinoid_activation_enz"/>
</dbReference>
<organism evidence="2">
    <name type="scientific">marine sediment metagenome</name>
    <dbReference type="NCBI Taxonomy" id="412755"/>
    <lineage>
        <taxon>unclassified sequences</taxon>
        <taxon>metagenomes</taxon>
        <taxon>ecological metagenomes</taxon>
    </lineage>
</organism>
<protein>
    <recommendedName>
        <fullName evidence="1">2Fe-2S ferredoxin-type domain-containing protein</fullName>
    </recommendedName>
</protein>
<dbReference type="InterPro" id="IPR040506">
    <property type="entry name" value="RACo_linker"/>
</dbReference>
<dbReference type="GO" id="GO:0051536">
    <property type="term" value="F:iron-sulfur cluster binding"/>
    <property type="evidence" value="ECO:0007669"/>
    <property type="project" value="InterPro"/>
</dbReference>
<dbReference type="InterPro" id="IPR043129">
    <property type="entry name" value="ATPase_NBD"/>
</dbReference>
<dbReference type="PANTHER" id="PTHR42895:SF2">
    <property type="entry name" value="IRON-SULFUR CLUSTER PROTEIN"/>
    <property type="match status" value="1"/>
</dbReference>
<comment type="caution">
    <text evidence="2">The sequence shown here is derived from an EMBL/GenBank/DDBJ whole genome shotgun (WGS) entry which is preliminary data.</text>
</comment>
<reference evidence="2" key="1">
    <citation type="journal article" date="2014" name="Front. Microbiol.">
        <title>High frequency of phylogenetically diverse reductive dehalogenase-homologous genes in deep subseafloor sedimentary metagenomes.</title>
        <authorList>
            <person name="Kawai M."/>
            <person name="Futagami T."/>
            <person name="Toyoda A."/>
            <person name="Takaki Y."/>
            <person name="Nishi S."/>
            <person name="Hori S."/>
            <person name="Arai W."/>
            <person name="Tsubouchi T."/>
            <person name="Morono Y."/>
            <person name="Uchiyama I."/>
            <person name="Ito T."/>
            <person name="Fujiyama A."/>
            <person name="Inagaki F."/>
            <person name="Takami H."/>
        </authorList>
    </citation>
    <scope>NUCLEOTIDE SEQUENCE</scope>
    <source>
        <strain evidence="2">Expedition CK06-06</strain>
    </source>
</reference>
<proteinExistence type="predicted"/>
<dbReference type="InterPro" id="IPR042259">
    <property type="entry name" value="Raco-like_middle_sf"/>
</dbReference>
<dbReference type="CDD" id="cd00207">
    <property type="entry name" value="fer2"/>
    <property type="match status" value="1"/>
</dbReference>
<dbReference type="Gene3D" id="3.30.420.480">
    <property type="entry name" value="Domain of unknown function (DUF4445)"/>
    <property type="match status" value="1"/>
</dbReference>
<feature type="domain" description="2Fe-2S ferredoxin-type" evidence="1">
    <location>
        <begin position="10"/>
        <end position="99"/>
    </location>
</feature>
<dbReference type="InterPro" id="IPR001041">
    <property type="entry name" value="2Fe-2S_ferredoxin-type"/>
</dbReference>
<dbReference type="Pfam" id="PF17650">
    <property type="entry name" value="RACo_linker"/>
    <property type="match status" value="1"/>
</dbReference>
<evidence type="ECO:0000313" key="2">
    <source>
        <dbReference type="EMBL" id="GAG68268.1"/>
    </source>
</evidence>
<dbReference type="PROSITE" id="PS51085">
    <property type="entry name" value="2FE2S_FER_2"/>
    <property type="match status" value="1"/>
</dbReference>
<dbReference type="PANTHER" id="PTHR42895">
    <property type="entry name" value="IRON-SULFUR CLUSTER-BINDING PROTEIN-RELATED"/>
    <property type="match status" value="1"/>
</dbReference>
<dbReference type="InterPro" id="IPR036010">
    <property type="entry name" value="2Fe-2S_ferredoxin-like_sf"/>
</dbReference>
<name>X1A649_9ZZZZ</name>